<reference evidence="2 3" key="1">
    <citation type="journal article" date="2017" name="Curr. Biol.">
        <title>Genome architecture and evolution of a unichromosomal asexual nematode.</title>
        <authorList>
            <person name="Fradin H."/>
            <person name="Zegar C."/>
            <person name="Gutwein M."/>
            <person name="Lucas J."/>
            <person name="Kovtun M."/>
            <person name="Corcoran D."/>
            <person name="Baugh L.R."/>
            <person name="Kiontke K."/>
            <person name="Gunsalus K."/>
            <person name="Fitch D.H."/>
            <person name="Piano F."/>
        </authorList>
    </citation>
    <scope>NUCLEOTIDE SEQUENCE [LARGE SCALE GENOMIC DNA]</scope>
    <source>
        <strain evidence="2">PF1309</strain>
    </source>
</reference>
<evidence type="ECO:0000313" key="3">
    <source>
        <dbReference type="Proteomes" id="UP000218231"/>
    </source>
</evidence>
<feature type="region of interest" description="Disordered" evidence="1">
    <location>
        <begin position="1"/>
        <end position="27"/>
    </location>
</feature>
<gene>
    <name evidence="2" type="ORF">WR25_13109</name>
</gene>
<proteinExistence type="predicted"/>
<dbReference type="Proteomes" id="UP000218231">
    <property type="component" value="Unassembled WGS sequence"/>
</dbReference>
<accession>A0A2A2M382</accession>
<comment type="caution">
    <text evidence="2">The sequence shown here is derived from an EMBL/GenBank/DDBJ whole genome shotgun (WGS) entry which is preliminary data.</text>
</comment>
<sequence length="221" mass="24432">MERHAHDTHPALILPEETNDPQRGTTKRKRIFRTRWLFTSREEAGNRIQLVRQRYRHRHRRGGHVVALPDRLVVVADGVGDFAGFALGGGVIAAHQALKFGEFANHAGDEVRLCQFRRPPRQIGRVLLGDAINRRDNALFDQPAGEFGDAVDLVRDGAELFVEDDVRELCGLFLERGLQIGVVEEARVRQAGGEDLAVALDDLGATVDCFDVGAGSPRAGR</sequence>
<evidence type="ECO:0000256" key="1">
    <source>
        <dbReference type="SAM" id="MobiDB-lite"/>
    </source>
</evidence>
<dbReference type="AlphaFoldDB" id="A0A2A2M382"/>
<keyword evidence="3" id="KW-1185">Reference proteome</keyword>
<protein>
    <submittedName>
        <fullName evidence="2">Uncharacterized protein</fullName>
    </submittedName>
</protein>
<name>A0A2A2M382_9BILA</name>
<organism evidence="2 3">
    <name type="scientific">Diploscapter pachys</name>
    <dbReference type="NCBI Taxonomy" id="2018661"/>
    <lineage>
        <taxon>Eukaryota</taxon>
        <taxon>Metazoa</taxon>
        <taxon>Ecdysozoa</taxon>
        <taxon>Nematoda</taxon>
        <taxon>Chromadorea</taxon>
        <taxon>Rhabditida</taxon>
        <taxon>Rhabditina</taxon>
        <taxon>Rhabditomorpha</taxon>
        <taxon>Rhabditoidea</taxon>
        <taxon>Rhabditidae</taxon>
        <taxon>Diploscapter</taxon>
    </lineage>
</organism>
<dbReference type="AntiFam" id="ANF00213">
    <property type="entry name" value="Shadow ORF (opposite glyS)"/>
</dbReference>
<evidence type="ECO:0000313" key="2">
    <source>
        <dbReference type="EMBL" id="PAV92745.1"/>
    </source>
</evidence>
<dbReference type="EMBL" id="LIAE01006045">
    <property type="protein sequence ID" value="PAV92745.1"/>
    <property type="molecule type" value="Genomic_DNA"/>
</dbReference>